<dbReference type="EMBL" id="BMPP01000003">
    <property type="protein sequence ID" value="GGK17729.1"/>
    <property type="molecule type" value="Genomic_DNA"/>
</dbReference>
<gene>
    <name evidence="1" type="ORF">GCM10008955_09040</name>
</gene>
<accession>A0ABQ2ENT9</accession>
<sequence length="252" mass="27141">MLTRRAGAPVDAWAAYAAAMSARPLIGLSTSQPQEAALGRLFNGTSRRYAEGVEAVGGLPLLLPTLSDLAETYAAKVDAVLLTGGVDVHPRHFGEVPKRGLGDIDEERDAFETALYRATRALGKPVFGICRGVQMINVLEGGTLWQHLPDAAEYWVDHTQVARPPALGHEVTFSSGTHLHATHGERSHVNSYHHQALRQLAPTLRVAATAPDGLIEAVEGDGLIAVQWHPEMLLPAHPHALGTFQAFMRLLP</sequence>
<dbReference type="SUPFAM" id="SSF52317">
    <property type="entry name" value="Class I glutamine amidotransferase-like"/>
    <property type="match status" value="1"/>
</dbReference>
<keyword evidence="2" id="KW-1185">Reference proteome</keyword>
<dbReference type="Gene3D" id="3.40.50.880">
    <property type="match status" value="1"/>
</dbReference>
<dbReference type="Proteomes" id="UP000647587">
    <property type="component" value="Unassembled WGS sequence"/>
</dbReference>
<dbReference type="PANTHER" id="PTHR43235">
    <property type="entry name" value="GLUTAMINE AMIDOTRANSFERASE PB2B2.05-RELATED"/>
    <property type="match status" value="1"/>
</dbReference>
<comment type="caution">
    <text evidence="1">The sequence shown here is derived from an EMBL/GenBank/DDBJ whole genome shotgun (WGS) entry which is preliminary data.</text>
</comment>
<dbReference type="PROSITE" id="PS51273">
    <property type="entry name" value="GATASE_TYPE_1"/>
    <property type="match status" value="1"/>
</dbReference>
<dbReference type="InterPro" id="IPR029062">
    <property type="entry name" value="Class_I_gatase-like"/>
</dbReference>
<evidence type="ECO:0000313" key="2">
    <source>
        <dbReference type="Proteomes" id="UP000647587"/>
    </source>
</evidence>
<dbReference type="InterPro" id="IPR011697">
    <property type="entry name" value="Peptidase_C26"/>
</dbReference>
<protein>
    <submittedName>
        <fullName evidence="1">Peptidase C26</fullName>
    </submittedName>
</protein>
<proteinExistence type="predicted"/>
<dbReference type="Pfam" id="PF07722">
    <property type="entry name" value="Peptidase_C26"/>
    <property type="match status" value="1"/>
</dbReference>
<reference evidence="2" key="1">
    <citation type="journal article" date="2019" name="Int. J. Syst. Evol. Microbiol.">
        <title>The Global Catalogue of Microorganisms (GCM) 10K type strain sequencing project: providing services to taxonomists for standard genome sequencing and annotation.</title>
        <authorList>
            <consortium name="The Broad Institute Genomics Platform"/>
            <consortium name="The Broad Institute Genome Sequencing Center for Infectious Disease"/>
            <person name="Wu L."/>
            <person name="Ma J."/>
        </authorList>
    </citation>
    <scope>NUCLEOTIDE SEQUENCE [LARGE SCALE GENOMIC DNA]</scope>
    <source>
        <strain evidence="2">JCM 30331</strain>
    </source>
</reference>
<dbReference type="CDD" id="cd01745">
    <property type="entry name" value="GATase1_2"/>
    <property type="match status" value="1"/>
</dbReference>
<organism evidence="1 2">
    <name type="scientific">Deinococcus malanensis</name>
    <dbReference type="NCBI Taxonomy" id="1706855"/>
    <lineage>
        <taxon>Bacteria</taxon>
        <taxon>Thermotogati</taxon>
        <taxon>Deinococcota</taxon>
        <taxon>Deinococci</taxon>
        <taxon>Deinococcales</taxon>
        <taxon>Deinococcaceae</taxon>
        <taxon>Deinococcus</taxon>
    </lineage>
</organism>
<evidence type="ECO:0000313" key="1">
    <source>
        <dbReference type="EMBL" id="GGK17729.1"/>
    </source>
</evidence>
<name>A0ABQ2ENT9_9DEIO</name>
<dbReference type="PANTHER" id="PTHR43235:SF1">
    <property type="entry name" value="GLUTAMINE AMIDOTRANSFERASE PB2B2.05-RELATED"/>
    <property type="match status" value="1"/>
</dbReference>
<dbReference type="InterPro" id="IPR044668">
    <property type="entry name" value="PuuD-like"/>
</dbReference>